<comment type="domain">
    <text evidence="3">2 residues (Tyr-54 and Arg-57) present in a large hydrophobic pocket are probably involved in substrate specificity. They are important for desuccinylation activity, but dispensable for deacetylation activity.</text>
</comment>
<feature type="binding site" evidence="3">
    <location>
        <position position="57"/>
    </location>
    <ligand>
        <name>substrate</name>
    </ligand>
</feature>
<comment type="catalytic activity">
    <reaction evidence="3">
        <text>N(6)-acetyl-L-lysyl-[protein] + NAD(+) + H2O = 2''-O-acetyl-ADP-D-ribose + nicotinamide + L-lysyl-[protein]</text>
        <dbReference type="Rhea" id="RHEA:43636"/>
        <dbReference type="Rhea" id="RHEA-COMP:9752"/>
        <dbReference type="Rhea" id="RHEA-COMP:10731"/>
        <dbReference type="ChEBI" id="CHEBI:15377"/>
        <dbReference type="ChEBI" id="CHEBI:17154"/>
        <dbReference type="ChEBI" id="CHEBI:29969"/>
        <dbReference type="ChEBI" id="CHEBI:57540"/>
        <dbReference type="ChEBI" id="CHEBI:61930"/>
        <dbReference type="ChEBI" id="CHEBI:83767"/>
        <dbReference type="EC" id="2.3.1.286"/>
    </reaction>
</comment>
<feature type="binding site" evidence="3">
    <location>
        <begin position="87"/>
        <end position="90"/>
    </location>
    <ligand>
        <name>NAD(+)</name>
        <dbReference type="ChEBI" id="CHEBI:57540"/>
    </ligand>
</feature>
<dbReference type="InterPro" id="IPR029035">
    <property type="entry name" value="DHS-like_NAD/FAD-binding_dom"/>
</dbReference>
<comment type="catalytic activity">
    <reaction evidence="3">
        <text>N(6)-succinyl-L-lysyl-[protein] + NAD(+) + H2O = 2''-O-succinyl-ADP-D-ribose + nicotinamide + L-lysyl-[protein]</text>
        <dbReference type="Rhea" id="RHEA:47668"/>
        <dbReference type="Rhea" id="RHEA-COMP:9752"/>
        <dbReference type="Rhea" id="RHEA-COMP:11877"/>
        <dbReference type="ChEBI" id="CHEBI:15377"/>
        <dbReference type="ChEBI" id="CHEBI:17154"/>
        <dbReference type="ChEBI" id="CHEBI:29969"/>
        <dbReference type="ChEBI" id="CHEBI:57540"/>
        <dbReference type="ChEBI" id="CHEBI:87830"/>
        <dbReference type="ChEBI" id="CHEBI:87832"/>
    </reaction>
</comment>
<comment type="function">
    <text evidence="3">NAD-dependent lysine deacetylase and desuccinylase that specifically removes acetyl and succinyl groups on target proteins. Modulates the activities of several proteins which are inactive in their acylated form.</text>
</comment>
<organism evidence="6 7">
    <name type="scientific">Flavobacterium okayamense</name>
    <dbReference type="NCBI Taxonomy" id="2830782"/>
    <lineage>
        <taxon>Bacteria</taxon>
        <taxon>Pseudomonadati</taxon>
        <taxon>Bacteroidota</taxon>
        <taxon>Flavobacteriia</taxon>
        <taxon>Flavobacteriales</taxon>
        <taxon>Flavobacteriaceae</taxon>
        <taxon>Flavobacterium</taxon>
    </lineage>
</organism>
<dbReference type="Gene3D" id="3.40.50.1220">
    <property type="entry name" value="TPP-binding domain"/>
    <property type="match status" value="1"/>
</dbReference>
<evidence type="ECO:0000256" key="1">
    <source>
        <dbReference type="ARBA" id="ARBA00022679"/>
    </source>
</evidence>
<dbReference type="PANTHER" id="PTHR11085:SF4">
    <property type="entry name" value="NAD-DEPENDENT PROTEIN DEACYLASE"/>
    <property type="match status" value="1"/>
</dbReference>
<dbReference type="HAMAP" id="MF_01121">
    <property type="entry name" value="Sirtuin_ClassIII"/>
    <property type="match status" value="1"/>
</dbReference>
<evidence type="ECO:0000256" key="3">
    <source>
        <dbReference type="HAMAP-Rule" id="MF_01121"/>
    </source>
</evidence>
<dbReference type="CDD" id="cd01412">
    <property type="entry name" value="SIRT5_Af1_CobB"/>
    <property type="match status" value="1"/>
</dbReference>
<comment type="caution">
    <text evidence="3 4">Lacks conserved residue(s) required for the propagation of feature annotation.</text>
</comment>
<proteinExistence type="inferred from homology"/>
<dbReference type="EC" id="2.3.1.286" evidence="3"/>
<dbReference type="Proteomes" id="UP000825258">
    <property type="component" value="Chromosome"/>
</dbReference>
<reference evidence="6 7" key="1">
    <citation type="submission" date="2021-06" db="EMBL/GenBank/DDBJ databases">
        <title>Whole genome sequences of Flavobacterium sp. KK2020170 and assembly.</title>
        <authorList>
            <person name="Kitahara K."/>
            <person name="Miyoshi S."/>
            <person name="Uesaka K."/>
        </authorList>
    </citation>
    <scope>NUCLEOTIDE SEQUENCE [LARGE SCALE GENOMIC DNA]</scope>
    <source>
        <strain evidence="6 7">KK2020170</strain>
    </source>
</reference>
<dbReference type="Gene3D" id="3.30.1600.10">
    <property type="entry name" value="SIR2/SIRT2 'Small Domain"/>
    <property type="match status" value="1"/>
</dbReference>
<keyword evidence="2 3" id="KW-0520">NAD</keyword>
<evidence type="ECO:0000313" key="6">
    <source>
        <dbReference type="EMBL" id="BCY28838.1"/>
    </source>
</evidence>
<evidence type="ECO:0000259" key="5">
    <source>
        <dbReference type="PROSITE" id="PS50305"/>
    </source>
</evidence>
<comment type="similarity">
    <text evidence="3">Belongs to the sirtuin family. Class III subfamily.</text>
</comment>
<dbReference type="InterPro" id="IPR050134">
    <property type="entry name" value="NAD-dep_sirtuin_deacylases"/>
</dbReference>
<feature type="domain" description="Deacetylase sirtuin-type" evidence="5">
    <location>
        <begin position="1"/>
        <end position="228"/>
    </location>
</feature>
<keyword evidence="1" id="KW-0808">Transferase</keyword>
<dbReference type="Pfam" id="PF02146">
    <property type="entry name" value="SIR2"/>
    <property type="match status" value="1"/>
</dbReference>
<evidence type="ECO:0000313" key="7">
    <source>
        <dbReference type="Proteomes" id="UP000825258"/>
    </source>
</evidence>
<dbReference type="InterPro" id="IPR026591">
    <property type="entry name" value="Sirtuin_cat_small_dom_sf"/>
</dbReference>
<sequence length="228" mass="25891">MKKKLVVLSGAGISAESGIKTFRDADGLWEGHDVMEVASPQGWHKNPNLVLDFYNQRRRQLKEVQPNAAHTILGELEEHFDVHIITQNVDDLHERGGSTKIIHLHGELRKVRGEHSENELIHWEEDVELGYKNQLGEQLRPAIVWFGEAVYEIERSIPVVEQADILVVIGTSLQVYPAAGLMHYAKPHIPVYYIDPKPATIYDLPNPLEVFALSATEGMRKLRDLLIR</sequence>
<feature type="binding site" evidence="3">
    <location>
        <begin position="170"/>
        <end position="172"/>
    </location>
    <ligand>
        <name>NAD(+)</name>
        <dbReference type="ChEBI" id="CHEBI:57540"/>
    </ligand>
</feature>
<name>A0ABM7S5R1_9FLAO</name>
<evidence type="ECO:0000256" key="4">
    <source>
        <dbReference type="PROSITE-ProRule" id="PRU00236"/>
    </source>
</evidence>
<accession>A0ABM7S5R1</accession>
<keyword evidence="3" id="KW-0963">Cytoplasm</keyword>
<dbReference type="InterPro" id="IPR003000">
    <property type="entry name" value="Sirtuin"/>
</dbReference>
<dbReference type="InterPro" id="IPR026590">
    <property type="entry name" value="Ssirtuin_cat_dom"/>
</dbReference>
<dbReference type="PROSITE" id="PS50305">
    <property type="entry name" value="SIRTUIN"/>
    <property type="match status" value="1"/>
</dbReference>
<dbReference type="RefSeq" id="WP_221257945.1">
    <property type="nucleotide sequence ID" value="NZ_AP024749.1"/>
</dbReference>
<gene>
    <name evidence="6" type="primary">npdA</name>
    <name evidence="3" type="synonym">cobB</name>
    <name evidence="6" type="ORF">KK2020170_17060</name>
</gene>
<protein>
    <recommendedName>
        <fullName evidence="3">NAD-dependent protein deacylase</fullName>
        <ecNumber evidence="3">2.3.1.286</ecNumber>
    </recommendedName>
    <alternativeName>
        <fullName evidence="3">Regulatory protein SIR2 homolog</fullName>
    </alternativeName>
</protein>
<dbReference type="EMBL" id="AP024749">
    <property type="protein sequence ID" value="BCY28838.1"/>
    <property type="molecule type" value="Genomic_DNA"/>
</dbReference>
<dbReference type="PANTHER" id="PTHR11085">
    <property type="entry name" value="NAD-DEPENDENT PROTEIN DEACYLASE SIRTUIN-5, MITOCHONDRIAL-RELATED"/>
    <property type="match status" value="1"/>
</dbReference>
<keyword evidence="7" id="KW-1185">Reference proteome</keyword>
<feature type="binding site" evidence="3">
    <location>
        <position position="215"/>
    </location>
    <ligand>
        <name>NAD(+)</name>
        <dbReference type="ChEBI" id="CHEBI:57540"/>
    </ligand>
</feature>
<dbReference type="SUPFAM" id="SSF52467">
    <property type="entry name" value="DHS-like NAD/FAD-binding domain"/>
    <property type="match status" value="1"/>
</dbReference>
<evidence type="ECO:0000256" key="2">
    <source>
        <dbReference type="ARBA" id="ARBA00023027"/>
    </source>
</evidence>
<feature type="binding site" evidence="3">
    <location>
        <position position="54"/>
    </location>
    <ligand>
        <name>substrate</name>
    </ligand>
</feature>
<comment type="subcellular location">
    <subcellularLocation>
        <location evidence="3">Cytoplasm</location>
    </subcellularLocation>
</comment>
<feature type="binding site" evidence="3">
    <location>
        <begin position="10"/>
        <end position="29"/>
    </location>
    <ligand>
        <name>NAD(+)</name>
        <dbReference type="ChEBI" id="CHEBI:57540"/>
    </ligand>
</feature>
<dbReference type="InterPro" id="IPR027546">
    <property type="entry name" value="Sirtuin_class_III"/>
</dbReference>
<feature type="active site" description="Proton acceptor" evidence="3">
    <location>
        <position position="105"/>
    </location>
</feature>